<feature type="domain" description="Ig-like" evidence="3">
    <location>
        <begin position="393"/>
        <end position="475"/>
    </location>
</feature>
<dbReference type="InterPro" id="IPR036179">
    <property type="entry name" value="Ig-like_dom_sf"/>
</dbReference>
<evidence type="ECO:0000313" key="5">
    <source>
        <dbReference type="Proteomes" id="UP000005408"/>
    </source>
</evidence>
<dbReference type="AlphaFoldDB" id="A0A8W8NPM8"/>
<reference evidence="4" key="1">
    <citation type="submission" date="2022-08" db="UniProtKB">
        <authorList>
            <consortium name="EnsemblMetazoa"/>
        </authorList>
    </citation>
    <scope>IDENTIFICATION</scope>
    <source>
        <strain evidence="4">05x7-T-G4-1.051#20</strain>
    </source>
</reference>
<evidence type="ECO:0000256" key="1">
    <source>
        <dbReference type="ARBA" id="ARBA00022729"/>
    </source>
</evidence>
<dbReference type="InterPro" id="IPR003599">
    <property type="entry name" value="Ig_sub"/>
</dbReference>
<accession>A0A8W8NPM8</accession>
<dbReference type="InterPro" id="IPR013783">
    <property type="entry name" value="Ig-like_fold"/>
</dbReference>
<dbReference type="GO" id="GO:0005525">
    <property type="term" value="F:GTP binding"/>
    <property type="evidence" value="ECO:0007669"/>
    <property type="project" value="InterPro"/>
</dbReference>
<dbReference type="Gene3D" id="2.60.40.10">
    <property type="entry name" value="Immunoglobulins"/>
    <property type="match status" value="2"/>
</dbReference>
<proteinExistence type="predicted"/>
<organism evidence="4 5">
    <name type="scientific">Magallana gigas</name>
    <name type="common">Pacific oyster</name>
    <name type="synonym">Crassostrea gigas</name>
    <dbReference type="NCBI Taxonomy" id="29159"/>
    <lineage>
        <taxon>Eukaryota</taxon>
        <taxon>Metazoa</taxon>
        <taxon>Spiralia</taxon>
        <taxon>Lophotrochozoa</taxon>
        <taxon>Mollusca</taxon>
        <taxon>Bivalvia</taxon>
        <taxon>Autobranchia</taxon>
        <taxon>Pteriomorphia</taxon>
        <taxon>Ostreida</taxon>
        <taxon>Ostreoidea</taxon>
        <taxon>Ostreidae</taxon>
        <taxon>Magallana</taxon>
    </lineage>
</organism>
<evidence type="ECO:0000256" key="2">
    <source>
        <dbReference type="ARBA" id="ARBA00023157"/>
    </source>
</evidence>
<dbReference type="Pfam" id="PF13927">
    <property type="entry name" value="Ig_3"/>
    <property type="match status" value="1"/>
</dbReference>
<dbReference type="SUPFAM" id="SSF48726">
    <property type="entry name" value="Immunoglobulin"/>
    <property type="match status" value="3"/>
</dbReference>
<dbReference type="GO" id="GO:0043025">
    <property type="term" value="C:neuronal cell body"/>
    <property type="evidence" value="ECO:0007669"/>
    <property type="project" value="TreeGrafter"/>
</dbReference>
<dbReference type="InterPro" id="IPR027417">
    <property type="entry name" value="P-loop_NTPase"/>
</dbReference>
<keyword evidence="5" id="KW-1185">Reference proteome</keyword>
<dbReference type="InterPro" id="IPR041249">
    <property type="entry name" value="HEPN_DZIP3"/>
</dbReference>
<dbReference type="SMART" id="SM00408">
    <property type="entry name" value="IGc2"/>
    <property type="match status" value="1"/>
</dbReference>
<dbReference type="GO" id="GO:0007156">
    <property type="term" value="P:homophilic cell adhesion via plasma membrane adhesion molecules"/>
    <property type="evidence" value="ECO:0007669"/>
    <property type="project" value="TreeGrafter"/>
</dbReference>
<dbReference type="InterPro" id="IPR003598">
    <property type="entry name" value="Ig_sub2"/>
</dbReference>
<dbReference type="GO" id="GO:0005886">
    <property type="term" value="C:plasma membrane"/>
    <property type="evidence" value="ECO:0007669"/>
    <property type="project" value="TreeGrafter"/>
</dbReference>
<protein>
    <recommendedName>
        <fullName evidence="3">Ig-like domain-containing protein</fullName>
    </recommendedName>
</protein>
<dbReference type="SMART" id="SM00409">
    <property type="entry name" value="IG"/>
    <property type="match status" value="3"/>
</dbReference>
<dbReference type="GO" id="GO:0030424">
    <property type="term" value="C:axon"/>
    <property type="evidence" value="ECO:0007669"/>
    <property type="project" value="TreeGrafter"/>
</dbReference>
<keyword evidence="1" id="KW-0732">Signal</keyword>
<evidence type="ECO:0000259" key="3">
    <source>
        <dbReference type="PROSITE" id="PS50835"/>
    </source>
</evidence>
<dbReference type="Pfam" id="PF18738">
    <property type="entry name" value="HEPN_DZIP3"/>
    <property type="match status" value="1"/>
</dbReference>
<dbReference type="PANTHER" id="PTHR45080">
    <property type="entry name" value="CONTACTIN 5"/>
    <property type="match status" value="1"/>
</dbReference>
<dbReference type="GO" id="GO:0050808">
    <property type="term" value="P:synapse organization"/>
    <property type="evidence" value="ECO:0007669"/>
    <property type="project" value="TreeGrafter"/>
</dbReference>
<dbReference type="GO" id="GO:0008046">
    <property type="term" value="F:axon guidance receptor activity"/>
    <property type="evidence" value="ECO:0007669"/>
    <property type="project" value="TreeGrafter"/>
</dbReference>
<dbReference type="InterPro" id="IPR007110">
    <property type="entry name" value="Ig-like_dom"/>
</dbReference>
<sequence length="475" mass="53478">MMSEETVCGQNMQLVPLHGQGIHNEVRIVLLGKTGVGKSATGNTILNAECFESKKSPASVTSKCSEGYTQRFGRTIQDFDVTLLYKLIRHLCPSLEPTNKWGNKPTRKDLSVGDDIERIRELRNACFAHTESAEISNDDFEELWKAAKSILFRLQQFTTSKGRKTNYIQMLLDLQRKALTFNEYISCRQLPGAIYIFGETSVPCGTTARFIAAITLEKKVHLPVSWDRVERLVRTQIDIEDEKYRGSDDTQLIIHNVCKEDEGRYQAVISRNQDVKIFSNELYLHPTGDIPSAQILSTAKVVFGSDTRFDCLLSGYPLPDKVEWENSLDGTTFNPIDVYKDKYFGSSTDPCSPFLLVRNATLTDQQYYRVVVWNVFGKCTSNKEFLQVTGDRPNMSGGTCTLQGHAVKLRCDVFLYDESPALTDVYWTKSGIKLDIATHNGKYLGVNLTDPSLTINNVNYNDAGNYQLIADNAVE</sequence>
<keyword evidence="2" id="KW-1015">Disulfide bond</keyword>
<dbReference type="PANTHER" id="PTHR45080:SF8">
    <property type="entry name" value="IG-LIKE DOMAIN-CONTAINING PROTEIN"/>
    <property type="match status" value="1"/>
</dbReference>
<dbReference type="PROSITE" id="PS50835">
    <property type="entry name" value="IG_LIKE"/>
    <property type="match status" value="1"/>
</dbReference>
<dbReference type="Gene3D" id="3.40.50.300">
    <property type="entry name" value="P-loop containing nucleotide triphosphate hydrolases"/>
    <property type="match status" value="1"/>
</dbReference>
<dbReference type="InterPro" id="IPR050958">
    <property type="entry name" value="Cell_Adh-Cytoskel_Orgn"/>
</dbReference>
<dbReference type="Proteomes" id="UP000005408">
    <property type="component" value="Unassembled WGS sequence"/>
</dbReference>
<dbReference type="EnsemblMetazoa" id="G8553.1">
    <property type="protein sequence ID" value="G8553.1:cds"/>
    <property type="gene ID" value="G8553"/>
</dbReference>
<dbReference type="CDD" id="cd00096">
    <property type="entry name" value="Ig"/>
    <property type="match status" value="1"/>
</dbReference>
<evidence type="ECO:0000313" key="4">
    <source>
        <dbReference type="EnsemblMetazoa" id="G8553.1:cds"/>
    </source>
</evidence>
<name>A0A8W8NPM8_MAGGI</name>
<dbReference type="SUPFAM" id="SSF52540">
    <property type="entry name" value="P-loop containing nucleoside triphosphate hydrolases"/>
    <property type="match status" value="1"/>
</dbReference>